<keyword evidence="3" id="KW-0378">Hydrolase</keyword>
<feature type="domain" description="Nudix hydrolase" evidence="2">
    <location>
        <begin position="39"/>
        <end position="182"/>
    </location>
</feature>
<name>A0A916ZBQ5_9BACL</name>
<organism evidence="3 4">
    <name type="scientific">Paenibacillus nasutitermitis</name>
    <dbReference type="NCBI Taxonomy" id="1652958"/>
    <lineage>
        <taxon>Bacteria</taxon>
        <taxon>Bacillati</taxon>
        <taxon>Bacillota</taxon>
        <taxon>Bacilli</taxon>
        <taxon>Bacillales</taxon>
        <taxon>Paenibacillaceae</taxon>
        <taxon>Paenibacillus</taxon>
    </lineage>
</organism>
<dbReference type="InterPro" id="IPR000086">
    <property type="entry name" value="NUDIX_hydrolase_dom"/>
</dbReference>
<dbReference type="PANTHER" id="PTHR10885:SF20">
    <property type="entry name" value="NUDIX HYDROLASE DOMAIN-CONTAINING PROTEIN"/>
    <property type="match status" value="1"/>
</dbReference>
<dbReference type="GO" id="GO:0016787">
    <property type="term" value="F:hydrolase activity"/>
    <property type="evidence" value="ECO:0007669"/>
    <property type="project" value="UniProtKB-KW"/>
</dbReference>
<dbReference type="InterPro" id="IPR015797">
    <property type="entry name" value="NUDIX_hydrolase-like_dom_sf"/>
</dbReference>
<dbReference type="Pfam" id="PF00293">
    <property type="entry name" value="NUDIX"/>
    <property type="match status" value="1"/>
</dbReference>
<evidence type="ECO:0000256" key="1">
    <source>
        <dbReference type="SAM" id="MobiDB-lite"/>
    </source>
</evidence>
<evidence type="ECO:0000313" key="4">
    <source>
        <dbReference type="Proteomes" id="UP000612456"/>
    </source>
</evidence>
<dbReference type="AlphaFoldDB" id="A0A916ZBQ5"/>
<reference evidence="3" key="1">
    <citation type="journal article" date="2014" name="Int. J. Syst. Evol. Microbiol.">
        <title>Complete genome sequence of Corynebacterium casei LMG S-19264T (=DSM 44701T), isolated from a smear-ripened cheese.</title>
        <authorList>
            <consortium name="US DOE Joint Genome Institute (JGI-PGF)"/>
            <person name="Walter F."/>
            <person name="Albersmeier A."/>
            <person name="Kalinowski J."/>
            <person name="Ruckert C."/>
        </authorList>
    </citation>
    <scope>NUCLEOTIDE SEQUENCE</scope>
    <source>
        <strain evidence="3">CGMCC 1.15178</strain>
    </source>
</reference>
<protein>
    <submittedName>
        <fullName evidence="3">Nudix hydrolase</fullName>
    </submittedName>
</protein>
<dbReference type="EMBL" id="BMHP01000004">
    <property type="protein sequence ID" value="GGD86711.1"/>
    <property type="molecule type" value="Genomic_DNA"/>
</dbReference>
<evidence type="ECO:0000313" key="3">
    <source>
        <dbReference type="EMBL" id="GGD86711.1"/>
    </source>
</evidence>
<dbReference type="PANTHER" id="PTHR10885">
    <property type="entry name" value="ISOPENTENYL-DIPHOSPHATE DELTA-ISOMERASE"/>
    <property type="match status" value="1"/>
</dbReference>
<sequence>MTSNENRQPAAPEERFDIYDESGTPVGTATRSEVHSAGYWHRSFHCWLARREGARRLVLFQQRQVSKDTYPGFLDITAAGHLTAGETMEEAARELEEELGVHAPFSSLIPLGTARKEAEGTAQGIPFIDREISEVFGLLYDAPPDSLRLQGEEVAGVYEAELEQMIELFEGRQGSLTAQGVMTGRDGRNRRSSVVIRAEHFVPRPAPYYADVFRALLSRF</sequence>
<dbReference type="GO" id="GO:0009240">
    <property type="term" value="P:isopentenyl diphosphate biosynthetic process"/>
    <property type="evidence" value="ECO:0007669"/>
    <property type="project" value="TreeGrafter"/>
</dbReference>
<dbReference type="GO" id="GO:0004452">
    <property type="term" value="F:isopentenyl-diphosphate delta-isomerase activity"/>
    <property type="evidence" value="ECO:0007669"/>
    <property type="project" value="TreeGrafter"/>
</dbReference>
<proteinExistence type="predicted"/>
<dbReference type="GO" id="GO:0005737">
    <property type="term" value="C:cytoplasm"/>
    <property type="evidence" value="ECO:0007669"/>
    <property type="project" value="TreeGrafter"/>
</dbReference>
<gene>
    <name evidence="3" type="ORF">GCM10010911_51490</name>
</gene>
<accession>A0A916ZBQ5</accession>
<keyword evidence="4" id="KW-1185">Reference proteome</keyword>
<dbReference type="SUPFAM" id="SSF55811">
    <property type="entry name" value="Nudix"/>
    <property type="match status" value="1"/>
</dbReference>
<dbReference type="PROSITE" id="PS51462">
    <property type="entry name" value="NUDIX"/>
    <property type="match status" value="1"/>
</dbReference>
<dbReference type="Proteomes" id="UP000612456">
    <property type="component" value="Unassembled WGS sequence"/>
</dbReference>
<dbReference type="Gene3D" id="3.90.79.10">
    <property type="entry name" value="Nucleoside Triphosphate Pyrophosphohydrolase"/>
    <property type="match status" value="1"/>
</dbReference>
<dbReference type="CDD" id="cd04692">
    <property type="entry name" value="NUDIX_Hydrolase"/>
    <property type="match status" value="1"/>
</dbReference>
<feature type="region of interest" description="Disordered" evidence="1">
    <location>
        <begin position="1"/>
        <end position="30"/>
    </location>
</feature>
<evidence type="ECO:0000259" key="2">
    <source>
        <dbReference type="PROSITE" id="PS51462"/>
    </source>
</evidence>
<comment type="caution">
    <text evidence="3">The sequence shown here is derived from an EMBL/GenBank/DDBJ whole genome shotgun (WGS) entry which is preliminary data.</text>
</comment>
<reference evidence="3" key="2">
    <citation type="submission" date="2020-09" db="EMBL/GenBank/DDBJ databases">
        <authorList>
            <person name="Sun Q."/>
            <person name="Zhou Y."/>
        </authorList>
    </citation>
    <scope>NUCLEOTIDE SEQUENCE</scope>
    <source>
        <strain evidence="3">CGMCC 1.15178</strain>
    </source>
</reference>
<dbReference type="RefSeq" id="WP_188996472.1">
    <property type="nucleotide sequence ID" value="NZ_BMHP01000004.1"/>
</dbReference>